<feature type="coiled-coil region" evidence="3">
    <location>
        <begin position="207"/>
        <end position="234"/>
    </location>
</feature>
<evidence type="ECO:0000313" key="5">
    <source>
        <dbReference type="EMBL" id="GFE80268.1"/>
    </source>
</evidence>
<dbReference type="PANTHER" id="PTHR10264">
    <property type="entry name" value="BAND 7 PROTEIN-RELATED"/>
    <property type="match status" value="1"/>
</dbReference>
<keyword evidence="6" id="KW-1185">Reference proteome</keyword>
<comment type="caution">
    <text evidence="5">The sequence shown here is derived from an EMBL/GenBank/DDBJ whole genome shotgun (WGS) entry which is preliminary data.</text>
</comment>
<evidence type="ECO:0000256" key="2">
    <source>
        <dbReference type="ARBA" id="ARBA00008164"/>
    </source>
</evidence>
<dbReference type="Pfam" id="PF01145">
    <property type="entry name" value="Band_7"/>
    <property type="match status" value="1"/>
</dbReference>
<dbReference type="InterPro" id="IPR036013">
    <property type="entry name" value="Band_7/SPFH_dom_sf"/>
</dbReference>
<dbReference type="PANTHER" id="PTHR10264:SF19">
    <property type="entry name" value="AT06885P-RELATED"/>
    <property type="match status" value="1"/>
</dbReference>
<proteinExistence type="inferred from homology"/>
<evidence type="ECO:0000256" key="1">
    <source>
        <dbReference type="ARBA" id="ARBA00004167"/>
    </source>
</evidence>
<dbReference type="RefSeq" id="WP_161811973.1">
    <property type="nucleotide sequence ID" value="NZ_BLJN01000002.1"/>
</dbReference>
<dbReference type="AlphaFoldDB" id="A0A829YBS1"/>
<dbReference type="Proteomes" id="UP000445000">
    <property type="component" value="Unassembled WGS sequence"/>
</dbReference>
<dbReference type="InterPro" id="IPR043202">
    <property type="entry name" value="Band-7_stomatin-like"/>
</dbReference>
<reference evidence="6" key="1">
    <citation type="submission" date="2020-01" db="EMBL/GenBank/DDBJ databases">
        <title>'Steroidobacter agaridevorans' sp. nov., agar-degrading bacteria isolated from rhizosphere soils.</title>
        <authorList>
            <person name="Ikenaga M."/>
            <person name="Kataoka M."/>
            <person name="Murouchi A."/>
            <person name="Katsuragi S."/>
            <person name="Sakai M."/>
        </authorList>
    </citation>
    <scope>NUCLEOTIDE SEQUENCE [LARGE SCALE GENOMIC DNA]</scope>
    <source>
        <strain evidence="6">YU21-B</strain>
    </source>
</reference>
<accession>A0A829YBS1</accession>
<evidence type="ECO:0000313" key="6">
    <source>
        <dbReference type="Proteomes" id="UP000445000"/>
    </source>
</evidence>
<feature type="domain" description="Band 7" evidence="4">
    <location>
        <begin position="35"/>
        <end position="226"/>
    </location>
</feature>
<evidence type="ECO:0000256" key="3">
    <source>
        <dbReference type="SAM" id="Coils"/>
    </source>
</evidence>
<evidence type="ECO:0000259" key="4">
    <source>
        <dbReference type="Pfam" id="PF01145"/>
    </source>
</evidence>
<organism evidence="5 6">
    <name type="scientific">Steroidobacter agaridevorans</name>
    <dbReference type="NCBI Taxonomy" id="2695856"/>
    <lineage>
        <taxon>Bacteria</taxon>
        <taxon>Pseudomonadati</taxon>
        <taxon>Pseudomonadota</taxon>
        <taxon>Gammaproteobacteria</taxon>
        <taxon>Steroidobacterales</taxon>
        <taxon>Steroidobacteraceae</taxon>
        <taxon>Steroidobacter</taxon>
    </lineage>
</organism>
<comment type="similarity">
    <text evidence="2">Belongs to the band 7/mec-2 family.</text>
</comment>
<gene>
    <name evidence="5" type="ORF">GCM10011487_22680</name>
</gene>
<comment type="subcellular location">
    <subcellularLocation>
        <location evidence="1">Membrane</location>
        <topology evidence="1">Single-pass membrane protein</topology>
    </subcellularLocation>
</comment>
<sequence>MSFDNPNTAVLRQLGPLFLLVALLILFVGGCFGTIATGNVGVRTTLGVMTQEEVTPGVFMKWPLISRVDEFTAKEVALDLTDLTPKARDNLSLRDMDITVYYRAEPGAIAELYAKYAGQSQRSDEGYMVPAYGLVARVARNTAYEEVAKLDSLIMHTRREELSNAMHQNMQAELEESDPGVFKVTRVVVRAVSTDPSIEESIRNAVANQKRLEAMEVQTQIAQKEAEIKVTEARGIAESNRIIAGSLTREYLQHEANQALLKFAESDNASTVILPAGMSVAPLINTSQPTASAAK</sequence>
<dbReference type="Gene3D" id="3.30.479.30">
    <property type="entry name" value="Band 7 domain"/>
    <property type="match status" value="1"/>
</dbReference>
<protein>
    <recommendedName>
        <fullName evidence="4">Band 7 domain-containing protein</fullName>
    </recommendedName>
</protein>
<name>A0A829YBS1_9GAMM</name>
<dbReference type="EMBL" id="BLJN01000002">
    <property type="protein sequence ID" value="GFE80268.1"/>
    <property type="molecule type" value="Genomic_DNA"/>
</dbReference>
<dbReference type="GO" id="GO:0005886">
    <property type="term" value="C:plasma membrane"/>
    <property type="evidence" value="ECO:0007669"/>
    <property type="project" value="InterPro"/>
</dbReference>
<keyword evidence="3" id="KW-0175">Coiled coil</keyword>
<dbReference type="InterPro" id="IPR001107">
    <property type="entry name" value="Band_7"/>
</dbReference>